<sequence length="233" mass="27005">MKDFKNQNIKVIGFDADDTLWVNENYFREAESAFCQLLAEYQSSEVLMKKLYEVEVKNLELYGFGIKGFTLSMMEAALEICGLNFSASISTEIIRIGKEMLDKPVVLLDQVEDILRKVRKTYRVILVTKGDLLDQHRKLEKSGLEGYFHHIEVMNKKSEADYRRLVSHLDLYPEEFLMIGNSLKSDIIPVLNIGSNAIYVPYEITWQHEVPTEEVLTEGYIQVEALHDILRYI</sequence>
<organism evidence="2 3">
    <name type="scientific">Fulvivirga sediminis</name>
    <dbReference type="NCBI Taxonomy" id="2803949"/>
    <lineage>
        <taxon>Bacteria</taxon>
        <taxon>Pseudomonadati</taxon>
        <taxon>Bacteroidota</taxon>
        <taxon>Cytophagia</taxon>
        <taxon>Cytophagales</taxon>
        <taxon>Fulvivirgaceae</taxon>
        <taxon>Fulvivirga</taxon>
    </lineage>
</organism>
<name>A0A937F1J2_9BACT</name>
<dbReference type="Gene3D" id="1.10.150.240">
    <property type="entry name" value="Putative phosphatase, domain 2"/>
    <property type="match status" value="1"/>
</dbReference>
<dbReference type="SFLD" id="SFLDG01129">
    <property type="entry name" value="C1.5:_HAD__Beta-PGM__Phosphata"/>
    <property type="match status" value="1"/>
</dbReference>
<proteinExistence type="predicted"/>
<dbReference type="GO" id="GO:0016787">
    <property type="term" value="F:hydrolase activity"/>
    <property type="evidence" value="ECO:0007669"/>
    <property type="project" value="UniProtKB-KW"/>
</dbReference>
<keyword evidence="1 2" id="KW-0378">Hydrolase</keyword>
<dbReference type="SFLD" id="SFLDS00003">
    <property type="entry name" value="Haloacid_Dehalogenase"/>
    <property type="match status" value="1"/>
</dbReference>
<dbReference type="SUPFAM" id="SSF56784">
    <property type="entry name" value="HAD-like"/>
    <property type="match status" value="1"/>
</dbReference>
<gene>
    <name evidence="2" type="ORF">JL102_00400</name>
</gene>
<dbReference type="RefSeq" id="WP_202241476.1">
    <property type="nucleotide sequence ID" value="NZ_JAESIY010000001.1"/>
</dbReference>
<reference evidence="2" key="1">
    <citation type="submission" date="2021-01" db="EMBL/GenBank/DDBJ databases">
        <title>Fulvivirga kasyanovii gen. nov., sp nov., a novel member of the phylum Bacteroidetes isolated from seawater in a mussel farm.</title>
        <authorList>
            <person name="Zhao L.-H."/>
            <person name="Wang Z.-J."/>
        </authorList>
    </citation>
    <scope>NUCLEOTIDE SEQUENCE</scope>
    <source>
        <strain evidence="2">2943</strain>
    </source>
</reference>
<dbReference type="InterPro" id="IPR051540">
    <property type="entry name" value="S-2-haloacid_dehalogenase"/>
</dbReference>
<dbReference type="InterPro" id="IPR023198">
    <property type="entry name" value="PGP-like_dom2"/>
</dbReference>
<dbReference type="Pfam" id="PF00702">
    <property type="entry name" value="Hydrolase"/>
    <property type="match status" value="1"/>
</dbReference>
<evidence type="ECO:0000313" key="3">
    <source>
        <dbReference type="Proteomes" id="UP000659388"/>
    </source>
</evidence>
<dbReference type="InterPro" id="IPR023214">
    <property type="entry name" value="HAD_sf"/>
</dbReference>
<dbReference type="PANTHER" id="PTHR43316">
    <property type="entry name" value="HYDROLASE, HALOACID DELAHOGENASE-RELATED"/>
    <property type="match status" value="1"/>
</dbReference>
<evidence type="ECO:0000313" key="2">
    <source>
        <dbReference type="EMBL" id="MBL3654572.1"/>
    </source>
</evidence>
<dbReference type="EMBL" id="JAESIY010000001">
    <property type="protein sequence ID" value="MBL3654572.1"/>
    <property type="molecule type" value="Genomic_DNA"/>
</dbReference>
<dbReference type="AlphaFoldDB" id="A0A937F1J2"/>
<dbReference type="Gene3D" id="3.40.50.1000">
    <property type="entry name" value="HAD superfamily/HAD-like"/>
    <property type="match status" value="1"/>
</dbReference>
<dbReference type="Proteomes" id="UP000659388">
    <property type="component" value="Unassembled WGS sequence"/>
</dbReference>
<dbReference type="PANTHER" id="PTHR43316:SF8">
    <property type="entry name" value="HAD FAMILY HYDROLASE"/>
    <property type="match status" value="1"/>
</dbReference>
<dbReference type="InterPro" id="IPR036412">
    <property type="entry name" value="HAD-like_sf"/>
</dbReference>
<keyword evidence="3" id="KW-1185">Reference proteome</keyword>
<accession>A0A937F1J2</accession>
<comment type="caution">
    <text evidence="2">The sequence shown here is derived from an EMBL/GenBank/DDBJ whole genome shotgun (WGS) entry which is preliminary data.</text>
</comment>
<protein>
    <submittedName>
        <fullName evidence="2">HAD family hydrolase</fullName>
    </submittedName>
</protein>
<evidence type="ECO:0000256" key="1">
    <source>
        <dbReference type="ARBA" id="ARBA00022801"/>
    </source>
</evidence>